<name>K3X1I4_GLOUD</name>
<reference evidence="5" key="1">
    <citation type="journal article" date="2010" name="Genome Biol.">
        <title>Genome sequence of the necrotrophic plant pathogen Pythium ultimum reveals original pathogenicity mechanisms and effector repertoire.</title>
        <authorList>
            <person name="Levesque C.A."/>
            <person name="Brouwer H."/>
            <person name="Cano L."/>
            <person name="Hamilton J.P."/>
            <person name="Holt C."/>
            <person name="Huitema E."/>
            <person name="Raffaele S."/>
            <person name="Robideau G.P."/>
            <person name="Thines M."/>
            <person name="Win J."/>
            <person name="Zerillo M.M."/>
            <person name="Beakes G.W."/>
            <person name="Boore J.L."/>
            <person name="Busam D."/>
            <person name="Dumas B."/>
            <person name="Ferriera S."/>
            <person name="Fuerstenberg S.I."/>
            <person name="Gachon C.M."/>
            <person name="Gaulin E."/>
            <person name="Govers F."/>
            <person name="Grenville-Briggs L."/>
            <person name="Horner N."/>
            <person name="Hostetler J."/>
            <person name="Jiang R.H."/>
            <person name="Johnson J."/>
            <person name="Krajaejun T."/>
            <person name="Lin H."/>
            <person name="Meijer H.J."/>
            <person name="Moore B."/>
            <person name="Morris P."/>
            <person name="Phuntmart V."/>
            <person name="Puiu D."/>
            <person name="Shetty J."/>
            <person name="Stajich J.E."/>
            <person name="Tripathy S."/>
            <person name="Wawra S."/>
            <person name="van West P."/>
            <person name="Whitty B.R."/>
            <person name="Coutinho P.M."/>
            <person name="Henrissat B."/>
            <person name="Martin F."/>
            <person name="Thomas P.D."/>
            <person name="Tyler B.M."/>
            <person name="De Vries R.P."/>
            <person name="Kamoun S."/>
            <person name="Yandell M."/>
            <person name="Tisserat N."/>
            <person name="Buell C.R."/>
        </authorList>
    </citation>
    <scope>NUCLEOTIDE SEQUENCE</scope>
    <source>
        <strain evidence="5">DAOM:BR144</strain>
    </source>
</reference>
<dbReference type="AlphaFoldDB" id="K3X1I4"/>
<keyword evidence="5" id="KW-1185">Reference proteome</keyword>
<dbReference type="InParanoid" id="K3X1I4"/>
<evidence type="ECO:0000256" key="2">
    <source>
        <dbReference type="SAM" id="MobiDB-lite"/>
    </source>
</evidence>
<accession>K3X1I4</accession>
<dbReference type="EMBL" id="GL376606">
    <property type="status" value="NOT_ANNOTATED_CDS"/>
    <property type="molecule type" value="Genomic_DNA"/>
</dbReference>
<dbReference type="EnsemblProtists" id="PYU1_T011083">
    <property type="protein sequence ID" value="PYU1_T011083"/>
    <property type="gene ID" value="PYU1_G011059"/>
</dbReference>
<dbReference type="OMA" id="RYRDSHA"/>
<dbReference type="HOGENOM" id="CLU_919730_0_0_1"/>
<reference evidence="5" key="2">
    <citation type="submission" date="2010-04" db="EMBL/GenBank/DDBJ databases">
        <authorList>
            <person name="Buell R."/>
            <person name="Hamilton J."/>
            <person name="Hostetler J."/>
        </authorList>
    </citation>
    <scope>NUCLEOTIDE SEQUENCE [LARGE SCALE GENOMIC DNA]</scope>
    <source>
        <strain evidence="5">DAOM:BR144</strain>
    </source>
</reference>
<evidence type="ECO:0000256" key="1">
    <source>
        <dbReference type="SAM" id="Coils"/>
    </source>
</evidence>
<feature type="domain" description="DUF6818" evidence="3">
    <location>
        <begin position="31"/>
        <end position="110"/>
    </location>
</feature>
<sequence length="303" mass="34309">MQRRGGRVPGAEGYSKADVRALLRCLREVLPVNGDEWDVVLRRYRDSHATPNARASRDSTSLRTKFRTLTNAKKRSSDPTCPPEVRDARRIQIEISEKAGFGEEDGADNHEAHYEQASVESHDREDDNDSDGHLSEEGDFQQDAEQRITKILRRHATRQSNGADPAPQSPREDVPDAPAPASQPAGPGGKQKATASVLKRKRSDDTLELSLHQHLKEQALYREVTASERFLQLQLESEREAKHFERDERRTLAQKLERMEEVSATLRDKVDELREKNTSLQLENIRLHAELSALRANRSVGDI</sequence>
<evidence type="ECO:0000259" key="3">
    <source>
        <dbReference type="Pfam" id="PF20681"/>
    </source>
</evidence>
<keyword evidence="1" id="KW-0175">Coiled coil</keyword>
<evidence type="ECO:0000313" key="5">
    <source>
        <dbReference type="Proteomes" id="UP000019132"/>
    </source>
</evidence>
<evidence type="ECO:0000313" key="4">
    <source>
        <dbReference type="EnsemblProtists" id="PYU1_T011083"/>
    </source>
</evidence>
<feature type="compositionally biased region" description="Basic and acidic residues" evidence="2">
    <location>
        <begin position="114"/>
        <end position="136"/>
    </location>
</feature>
<reference evidence="4" key="3">
    <citation type="submission" date="2015-02" db="UniProtKB">
        <authorList>
            <consortium name="EnsemblProtists"/>
        </authorList>
    </citation>
    <scope>IDENTIFICATION</scope>
    <source>
        <strain evidence="4">DAOM BR144</strain>
    </source>
</reference>
<dbReference type="PANTHER" id="PTHR34409">
    <property type="entry name" value="SET DOMAIN-CONTAINING PROTEIN"/>
    <property type="match status" value="1"/>
</dbReference>
<organism evidence="4 5">
    <name type="scientific">Globisporangium ultimum (strain ATCC 200006 / CBS 805.95 / DAOM BR144)</name>
    <name type="common">Pythium ultimum</name>
    <dbReference type="NCBI Taxonomy" id="431595"/>
    <lineage>
        <taxon>Eukaryota</taxon>
        <taxon>Sar</taxon>
        <taxon>Stramenopiles</taxon>
        <taxon>Oomycota</taxon>
        <taxon>Peronosporomycetes</taxon>
        <taxon>Pythiales</taxon>
        <taxon>Pythiaceae</taxon>
        <taxon>Globisporangium</taxon>
    </lineage>
</organism>
<feature type="region of interest" description="Disordered" evidence="2">
    <location>
        <begin position="155"/>
        <end position="200"/>
    </location>
</feature>
<proteinExistence type="predicted"/>
<dbReference type="InterPro" id="IPR049203">
    <property type="entry name" value="DUF6818"/>
</dbReference>
<feature type="region of interest" description="Disordered" evidence="2">
    <location>
        <begin position="114"/>
        <end position="142"/>
    </location>
</feature>
<dbReference type="PANTHER" id="PTHR34409:SF1">
    <property type="entry name" value="MYB-LIKE DOMAIN-CONTAINING PROTEIN"/>
    <property type="match status" value="1"/>
</dbReference>
<dbReference type="STRING" id="431595.K3X1I4"/>
<protein>
    <recommendedName>
        <fullName evidence="3">DUF6818 domain-containing protein</fullName>
    </recommendedName>
</protein>
<dbReference type="Pfam" id="PF20681">
    <property type="entry name" value="DUF6818"/>
    <property type="match status" value="1"/>
</dbReference>
<feature type="coiled-coil region" evidence="1">
    <location>
        <begin position="249"/>
        <end position="290"/>
    </location>
</feature>
<dbReference type="VEuPathDB" id="FungiDB:PYU1_G011059"/>
<dbReference type="eggNOG" id="ENOG502R7YG">
    <property type="taxonomic scope" value="Eukaryota"/>
</dbReference>
<dbReference type="Proteomes" id="UP000019132">
    <property type="component" value="Unassembled WGS sequence"/>
</dbReference>